<evidence type="ECO:0000256" key="4">
    <source>
        <dbReference type="ARBA" id="ARBA00022827"/>
    </source>
</evidence>
<feature type="signal peptide" evidence="7">
    <location>
        <begin position="1"/>
        <end position="19"/>
    </location>
</feature>
<accession>A0AAD7EE25</accession>
<dbReference type="SUPFAM" id="SSF51905">
    <property type="entry name" value="FAD/NAD(P)-binding domain"/>
    <property type="match status" value="1"/>
</dbReference>
<evidence type="ECO:0000313" key="10">
    <source>
        <dbReference type="Proteomes" id="UP001218218"/>
    </source>
</evidence>
<feature type="chain" id="PRO_5042082052" evidence="7">
    <location>
        <begin position="20"/>
        <end position="600"/>
    </location>
</feature>
<comment type="caution">
    <text evidence="9">The sequence shown here is derived from an EMBL/GenBank/DDBJ whole genome shotgun (WGS) entry which is preliminary data.</text>
</comment>
<evidence type="ECO:0000256" key="3">
    <source>
        <dbReference type="ARBA" id="ARBA00022630"/>
    </source>
</evidence>
<keyword evidence="7" id="KW-0732">Signal</keyword>
<dbReference type="PANTHER" id="PTHR11552">
    <property type="entry name" value="GLUCOSE-METHANOL-CHOLINE GMC OXIDOREDUCTASE"/>
    <property type="match status" value="1"/>
</dbReference>
<dbReference type="InterPro" id="IPR012132">
    <property type="entry name" value="GMC_OxRdtase"/>
</dbReference>
<evidence type="ECO:0000259" key="8">
    <source>
        <dbReference type="PROSITE" id="PS00624"/>
    </source>
</evidence>
<evidence type="ECO:0000256" key="1">
    <source>
        <dbReference type="ARBA" id="ARBA00001974"/>
    </source>
</evidence>
<dbReference type="PROSITE" id="PS00624">
    <property type="entry name" value="GMC_OXRED_2"/>
    <property type="match status" value="1"/>
</dbReference>
<dbReference type="Gene3D" id="3.30.560.10">
    <property type="entry name" value="Glucose Oxidase, domain 3"/>
    <property type="match status" value="1"/>
</dbReference>
<feature type="active site" description="Proton donor" evidence="5">
    <location>
        <position position="533"/>
    </location>
</feature>
<evidence type="ECO:0000313" key="9">
    <source>
        <dbReference type="EMBL" id="KAJ7315404.1"/>
    </source>
</evidence>
<keyword evidence="4 6" id="KW-0274">FAD</keyword>
<dbReference type="InterPro" id="IPR036188">
    <property type="entry name" value="FAD/NAD-bd_sf"/>
</dbReference>
<evidence type="ECO:0000256" key="2">
    <source>
        <dbReference type="ARBA" id="ARBA00010790"/>
    </source>
</evidence>
<feature type="binding site" evidence="6">
    <location>
        <position position="263"/>
    </location>
    <ligand>
        <name>FAD</name>
        <dbReference type="ChEBI" id="CHEBI:57692"/>
    </ligand>
</feature>
<feature type="active site" description="Proton acceptor" evidence="5">
    <location>
        <position position="577"/>
    </location>
</feature>
<evidence type="ECO:0000256" key="5">
    <source>
        <dbReference type="PIRSR" id="PIRSR000137-1"/>
    </source>
</evidence>
<dbReference type="GO" id="GO:0016614">
    <property type="term" value="F:oxidoreductase activity, acting on CH-OH group of donors"/>
    <property type="evidence" value="ECO:0007669"/>
    <property type="project" value="InterPro"/>
</dbReference>
<dbReference type="SUPFAM" id="SSF54373">
    <property type="entry name" value="FAD-linked reductases, C-terminal domain"/>
    <property type="match status" value="1"/>
</dbReference>
<sequence>MHLSSYPVLSLIFPIACVATLYDAFEDITASTFDFVIVGAGAAGSVIANRLTEDPRTSVLLLEAGPSNIGVIASIIPMFPAQLNPDTPFDWNYTTTPQPGFNGRSINYPRGHMLGGSTSVNYMAYTRGSSEEWDRYARLGGDPGWSWNNVQKYIRMNEKWTPPADHHNTTGQFNPLVHSSTGINSVSLPGFNHGSFDSRIIATTQEKPNLFPFNIDMNSGRPLGLGWLQSTINGGQRSSAATSYLGPSFMSRPNLHVLVNSHVTRLIQTGVDKGKPAFRAVEFTGNETGPRTIVAAKKEVILSAGSIGTPQILILSGIGDHRDLSALGIKTIVDNPSVGRNLTDHSLLASAWYVNSTGTFDSLARNATLAAAEPRAERSEWEQTQMGLLVDSPLAHLIWSRVPDHSFSIQDPSAGPNTPHYELLLANGWVRLAPIPATGNFMSIVTAVTAPSSRGELTLKTANPFDQPNINPNLLGSDFDLFVMTEAVRAARNFLNSKAWKGYIIREFEDLAAATTDAKLKEYIQNNSGTVFHPVGTASMSPKGAKFGVVDPDLVVKGISGLRIADASILPIVPSAHTQVPVYIVGERAADLVKIAYRLN</sequence>
<dbReference type="PANTHER" id="PTHR11552:SF147">
    <property type="entry name" value="CHOLINE DEHYDROGENASE, MITOCHONDRIAL"/>
    <property type="match status" value="1"/>
</dbReference>
<keyword evidence="3" id="KW-0285">Flavoprotein</keyword>
<dbReference type="GO" id="GO:0050660">
    <property type="term" value="F:flavin adenine dinucleotide binding"/>
    <property type="evidence" value="ECO:0007669"/>
    <property type="project" value="InterPro"/>
</dbReference>
<keyword evidence="10" id="KW-1185">Reference proteome</keyword>
<evidence type="ECO:0000256" key="7">
    <source>
        <dbReference type="SAM" id="SignalP"/>
    </source>
</evidence>
<gene>
    <name evidence="9" type="ORF">DFH08DRAFT_917717</name>
</gene>
<dbReference type="InterPro" id="IPR000172">
    <property type="entry name" value="GMC_OxRdtase_N"/>
</dbReference>
<dbReference type="Pfam" id="PF05199">
    <property type="entry name" value="GMC_oxred_C"/>
    <property type="match status" value="1"/>
</dbReference>
<dbReference type="Proteomes" id="UP001218218">
    <property type="component" value="Unassembled WGS sequence"/>
</dbReference>
<comment type="cofactor">
    <cofactor evidence="1 6">
        <name>FAD</name>
        <dbReference type="ChEBI" id="CHEBI:57692"/>
    </cofactor>
</comment>
<dbReference type="PIRSF" id="PIRSF000137">
    <property type="entry name" value="Alcohol_oxidase"/>
    <property type="match status" value="1"/>
</dbReference>
<dbReference type="EMBL" id="JARIHO010000062">
    <property type="protein sequence ID" value="KAJ7315404.1"/>
    <property type="molecule type" value="Genomic_DNA"/>
</dbReference>
<evidence type="ECO:0000256" key="6">
    <source>
        <dbReference type="PIRSR" id="PIRSR000137-2"/>
    </source>
</evidence>
<feature type="domain" description="Glucose-methanol-choline oxidoreductase N-terminal" evidence="8">
    <location>
        <begin position="305"/>
        <end position="319"/>
    </location>
</feature>
<dbReference type="Gene3D" id="3.50.50.60">
    <property type="entry name" value="FAD/NAD(P)-binding domain"/>
    <property type="match status" value="1"/>
</dbReference>
<dbReference type="Pfam" id="PF00732">
    <property type="entry name" value="GMC_oxred_N"/>
    <property type="match status" value="1"/>
</dbReference>
<reference evidence="9" key="1">
    <citation type="submission" date="2023-03" db="EMBL/GenBank/DDBJ databases">
        <title>Massive genome expansion in bonnet fungi (Mycena s.s.) driven by repeated elements and novel gene families across ecological guilds.</title>
        <authorList>
            <consortium name="Lawrence Berkeley National Laboratory"/>
            <person name="Harder C.B."/>
            <person name="Miyauchi S."/>
            <person name="Viragh M."/>
            <person name="Kuo A."/>
            <person name="Thoen E."/>
            <person name="Andreopoulos B."/>
            <person name="Lu D."/>
            <person name="Skrede I."/>
            <person name="Drula E."/>
            <person name="Henrissat B."/>
            <person name="Morin E."/>
            <person name="Kohler A."/>
            <person name="Barry K."/>
            <person name="LaButti K."/>
            <person name="Morin E."/>
            <person name="Salamov A."/>
            <person name="Lipzen A."/>
            <person name="Mereny Z."/>
            <person name="Hegedus B."/>
            <person name="Baldrian P."/>
            <person name="Stursova M."/>
            <person name="Weitz H."/>
            <person name="Taylor A."/>
            <person name="Grigoriev I.V."/>
            <person name="Nagy L.G."/>
            <person name="Martin F."/>
            <person name="Kauserud H."/>
        </authorList>
    </citation>
    <scope>NUCLEOTIDE SEQUENCE</scope>
    <source>
        <strain evidence="9">CBHHK002</strain>
    </source>
</reference>
<dbReference type="AlphaFoldDB" id="A0AAD7EE25"/>
<protein>
    <submittedName>
        <fullName evidence="9">Aryl-alcohol oxidase</fullName>
    </submittedName>
</protein>
<proteinExistence type="inferred from homology"/>
<comment type="similarity">
    <text evidence="2">Belongs to the GMC oxidoreductase family.</text>
</comment>
<dbReference type="InterPro" id="IPR007867">
    <property type="entry name" value="GMC_OxRtase_C"/>
</dbReference>
<name>A0AAD7EE25_9AGAR</name>
<organism evidence="9 10">
    <name type="scientific">Mycena albidolilacea</name>
    <dbReference type="NCBI Taxonomy" id="1033008"/>
    <lineage>
        <taxon>Eukaryota</taxon>
        <taxon>Fungi</taxon>
        <taxon>Dikarya</taxon>
        <taxon>Basidiomycota</taxon>
        <taxon>Agaricomycotina</taxon>
        <taxon>Agaricomycetes</taxon>
        <taxon>Agaricomycetidae</taxon>
        <taxon>Agaricales</taxon>
        <taxon>Marasmiineae</taxon>
        <taxon>Mycenaceae</taxon>
        <taxon>Mycena</taxon>
    </lineage>
</organism>